<dbReference type="InterPro" id="IPR002035">
    <property type="entry name" value="VWF_A"/>
</dbReference>
<organism evidence="3 4">
    <name type="scientific">Siminovitchia fordii</name>
    <dbReference type="NCBI Taxonomy" id="254759"/>
    <lineage>
        <taxon>Bacteria</taxon>
        <taxon>Bacillati</taxon>
        <taxon>Bacillota</taxon>
        <taxon>Bacilli</taxon>
        <taxon>Bacillales</taxon>
        <taxon>Bacillaceae</taxon>
        <taxon>Siminovitchia</taxon>
    </lineage>
</organism>
<keyword evidence="1" id="KW-0472">Membrane</keyword>
<proteinExistence type="predicted"/>
<dbReference type="PANTHER" id="PTHR33608:SF3">
    <property type="entry name" value="SLR2013 PROTEIN"/>
    <property type="match status" value="1"/>
</dbReference>
<gene>
    <name evidence="3" type="ORF">J1TS3_15340</name>
</gene>
<feature type="transmembrane region" description="Helical" evidence="1">
    <location>
        <begin position="25"/>
        <end position="43"/>
    </location>
</feature>
<evidence type="ECO:0000256" key="1">
    <source>
        <dbReference type="SAM" id="Phobius"/>
    </source>
</evidence>
<accession>A0ABQ4K5C7</accession>
<dbReference type="SMART" id="SM00327">
    <property type="entry name" value="VWA"/>
    <property type="match status" value="1"/>
</dbReference>
<evidence type="ECO:0000259" key="2">
    <source>
        <dbReference type="SMART" id="SM00327"/>
    </source>
</evidence>
<evidence type="ECO:0000313" key="4">
    <source>
        <dbReference type="Proteomes" id="UP000680279"/>
    </source>
</evidence>
<feature type="transmembrane region" description="Helical" evidence="1">
    <location>
        <begin position="49"/>
        <end position="67"/>
    </location>
</feature>
<dbReference type="PANTHER" id="PTHR33608">
    <property type="entry name" value="BLL2464 PROTEIN"/>
    <property type="match status" value="1"/>
</dbReference>
<feature type="domain" description="VWFA" evidence="2">
    <location>
        <begin position="247"/>
        <end position="411"/>
    </location>
</feature>
<dbReference type="EMBL" id="BOQT01000004">
    <property type="protein sequence ID" value="GIN20400.1"/>
    <property type="molecule type" value="Genomic_DNA"/>
</dbReference>
<dbReference type="Proteomes" id="UP000680279">
    <property type="component" value="Unassembled WGS sequence"/>
</dbReference>
<keyword evidence="4" id="KW-1185">Reference proteome</keyword>
<name>A0ABQ4K5C7_9BACI</name>
<evidence type="ECO:0000313" key="3">
    <source>
        <dbReference type="EMBL" id="GIN20400.1"/>
    </source>
</evidence>
<keyword evidence="1" id="KW-1133">Transmembrane helix</keyword>
<dbReference type="Gene3D" id="3.40.50.410">
    <property type="entry name" value="von Willebrand factor, type A domain"/>
    <property type="match status" value="1"/>
</dbReference>
<dbReference type="SUPFAM" id="SSF53300">
    <property type="entry name" value="vWA-like"/>
    <property type="match status" value="1"/>
</dbReference>
<sequence>MTKSLKNLWARFLFRDRGILPTKRLLYVFLGISAFFILLGVLTDVSWTYIIMMNLIVLLASFLDLLFSPGKKDLDFKRILPEEMERGLPYTVGVEVENRSGHPFTFAFVDDLPQSFKRPFPVRGIGRKEALTEVSYETSAPVRGDYDVKRLYFRYKSTLGLWEKQTTAELPQALKVIPDMTETKQYLQDAQRYLLHEGMKIRKYQSGAGEFAQIRKYAAGDDPRMINWRQTAKLQEVMTNEYEPEHGKYITILIDCGRMMGAELKKGNRLERALEAAMTVTAAALRKGDYVSVLAFSKDVKVFIPPAKGMEHMQTILKSIYDLQVDPVEPNYGAVFSFLENMQKKRSLLLLFSDIRTFLYEESTLTYLMRIRQRNLFLMIGVEDQVIKRRINEAPDQVEHAMIKSIAQQQMLFKKREKAKWENQGLFMTEAEEEKLSVSAVSYYIDMMNRNLL</sequence>
<dbReference type="Pfam" id="PF01882">
    <property type="entry name" value="DUF58"/>
    <property type="match status" value="1"/>
</dbReference>
<keyword evidence="1" id="KW-0812">Transmembrane</keyword>
<dbReference type="InterPro" id="IPR002881">
    <property type="entry name" value="DUF58"/>
</dbReference>
<reference evidence="3 4" key="1">
    <citation type="submission" date="2021-03" db="EMBL/GenBank/DDBJ databases">
        <title>Antimicrobial resistance genes in bacteria isolated from Japanese honey, and their potential for conferring macrolide and lincosamide resistance in the American foulbrood pathogen Paenibacillus larvae.</title>
        <authorList>
            <person name="Okamoto M."/>
            <person name="Kumagai M."/>
            <person name="Kanamori H."/>
            <person name="Takamatsu D."/>
        </authorList>
    </citation>
    <scope>NUCLEOTIDE SEQUENCE [LARGE SCALE GENOMIC DNA]</scope>
    <source>
        <strain evidence="3 4">J1TS3</strain>
    </source>
</reference>
<comment type="caution">
    <text evidence="3">The sequence shown here is derived from an EMBL/GenBank/DDBJ whole genome shotgun (WGS) entry which is preliminary data.</text>
</comment>
<protein>
    <recommendedName>
        <fullName evidence="2">VWFA domain-containing protein</fullName>
    </recommendedName>
</protein>
<dbReference type="InterPro" id="IPR036465">
    <property type="entry name" value="vWFA_dom_sf"/>
</dbReference>